<dbReference type="Proteomes" id="UP001345963">
    <property type="component" value="Unassembled WGS sequence"/>
</dbReference>
<protein>
    <submittedName>
        <fullName evidence="1">Uncharacterized protein</fullName>
    </submittedName>
</protein>
<evidence type="ECO:0000313" key="2">
    <source>
        <dbReference type="Proteomes" id="UP001345963"/>
    </source>
</evidence>
<gene>
    <name evidence="1" type="ORF">ATANTOWER_001228</name>
</gene>
<name>A0ABU7A9X3_9TELE</name>
<sequence length="128" mass="14828">MLPPWCRVFDSAYTVHTTQGQVPIPISIDRTGRQAVENKYVSFYYPGFPQTVLPWAEGNLAHIQNHDYSQFFIFTNKVKVLQIKTLSFLGFSGLYSEFSDRKEREGVEDMLQTFQAQESTLFDVKLYS</sequence>
<reference evidence="1 2" key="1">
    <citation type="submission" date="2021-07" db="EMBL/GenBank/DDBJ databases">
        <authorList>
            <person name="Palmer J.M."/>
        </authorList>
    </citation>
    <scope>NUCLEOTIDE SEQUENCE [LARGE SCALE GENOMIC DNA]</scope>
    <source>
        <strain evidence="1 2">AT_MEX2019</strain>
        <tissue evidence="1">Muscle</tissue>
    </source>
</reference>
<comment type="caution">
    <text evidence="1">The sequence shown here is derived from an EMBL/GenBank/DDBJ whole genome shotgun (WGS) entry which is preliminary data.</text>
</comment>
<accession>A0ABU7A9X3</accession>
<dbReference type="EMBL" id="JAHUTI010009948">
    <property type="protein sequence ID" value="MED6234783.1"/>
    <property type="molecule type" value="Genomic_DNA"/>
</dbReference>
<organism evidence="1 2">
    <name type="scientific">Ataeniobius toweri</name>
    <dbReference type="NCBI Taxonomy" id="208326"/>
    <lineage>
        <taxon>Eukaryota</taxon>
        <taxon>Metazoa</taxon>
        <taxon>Chordata</taxon>
        <taxon>Craniata</taxon>
        <taxon>Vertebrata</taxon>
        <taxon>Euteleostomi</taxon>
        <taxon>Actinopterygii</taxon>
        <taxon>Neopterygii</taxon>
        <taxon>Teleostei</taxon>
        <taxon>Neoteleostei</taxon>
        <taxon>Acanthomorphata</taxon>
        <taxon>Ovalentaria</taxon>
        <taxon>Atherinomorphae</taxon>
        <taxon>Cyprinodontiformes</taxon>
        <taxon>Goodeidae</taxon>
        <taxon>Ataeniobius</taxon>
    </lineage>
</organism>
<proteinExistence type="predicted"/>
<evidence type="ECO:0000313" key="1">
    <source>
        <dbReference type="EMBL" id="MED6234783.1"/>
    </source>
</evidence>
<keyword evidence="2" id="KW-1185">Reference proteome</keyword>